<protein>
    <submittedName>
        <fullName evidence="1">Uncharacterized protein</fullName>
    </submittedName>
</protein>
<dbReference type="Proteomes" id="UP000070456">
    <property type="component" value="Unassembled WGS sequence"/>
</dbReference>
<evidence type="ECO:0000313" key="2">
    <source>
        <dbReference type="Proteomes" id="UP000070456"/>
    </source>
</evidence>
<dbReference type="EMBL" id="LOEE01000042">
    <property type="protein sequence ID" value="KXG75020.1"/>
    <property type="molecule type" value="Genomic_DNA"/>
</dbReference>
<reference evidence="1 2" key="1">
    <citation type="submission" date="2015-12" db="EMBL/GenBank/DDBJ databases">
        <title>Draft genome sequence of the thermoanaerobe Thermotalea metallivorans, an isolate from the runoff channel of the Great Artesian Basin, Australia.</title>
        <authorList>
            <person name="Patel B.K."/>
        </authorList>
    </citation>
    <scope>NUCLEOTIDE SEQUENCE [LARGE SCALE GENOMIC DNA]</scope>
    <source>
        <strain evidence="1 2">B2-1</strain>
    </source>
</reference>
<gene>
    <name evidence="1" type="ORF">AN619_19900</name>
</gene>
<dbReference type="AlphaFoldDB" id="A0A140L395"/>
<name>A0A140L395_9FIRM</name>
<keyword evidence="2" id="KW-1185">Reference proteome</keyword>
<comment type="caution">
    <text evidence="1">The sequence shown here is derived from an EMBL/GenBank/DDBJ whole genome shotgun (WGS) entry which is preliminary data.</text>
</comment>
<dbReference type="RefSeq" id="WP_068556533.1">
    <property type="nucleotide sequence ID" value="NZ_LOEE01000042.1"/>
</dbReference>
<accession>A0A140L395</accession>
<sequence length="211" mass="23375">MATMNLKVVSQTYLGKHEIKAVFDISGLSSGQSVNVICQSVDGKKWSYTFTSNGTDITRIFNVDAFGWYKVYMKDSLGNISTTKTVLVAIATVGQGIDTLSHTFTKNDIALIGGSTGLTVDFIISTIIAYAGLQIRFLKDKATATKLLGAFIGARIMLEAPLSQLPQEGYIVKVREYQYYDRIECYLHYFNANYVPLMNPVKLCTTTLTQF</sequence>
<proteinExistence type="predicted"/>
<evidence type="ECO:0000313" key="1">
    <source>
        <dbReference type="EMBL" id="KXG75020.1"/>
    </source>
</evidence>
<organism evidence="1 2">
    <name type="scientific">Thermotalea metallivorans</name>
    <dbReference type="NCBI Taxonomy" id="520762"/>
    <lineage>
        <taxon>Bacteria</taxon>
        <taxon>Bacillati</taxon>
        <taxon>Bacillota</taxon>
        <taxon>Clostridia</taxon>
        <taxon>Peptostreptococcales</taxon>
        <taxon>Thermotaleaceae</taxon>
        <taxon>Thermotalea</taxon>
    </lineage>
</organism>